<protein>
    <recommendedName>
        <fullName evidence="3">Nidogen G2 beta-barrel domain-containing protein</fullName>
    </recommendedName>
</protein>
<accession>A0A0A0AX49</accession>
<name>A0A0A0AX49_CHAVO</name>
<dbReference type="EMBL" id="KL873356">
    <property type="protein sequence ID" value="KGL98457.1"/>
    <property type="molecule type" value="Genomic_DNA"/>
</dbReference>
<reference evidence="2" key="1">
    <citation type="journal article" date="2014" name="Science">
        <title>Comparative genomics reveals insights into avian genome evolution and adaptation.</title>
        <authorList>
            <consortium name="Avian Genome Consortium"/>
            <person name="Zhang G."/>
            <person name="Li C."/>
            <person name="Li Q."/>
            <person name="Li B."/>
            <person name="Larkin D.M."/>
            <person name="Lee C."/>
            <person name="Storz J.F."/>
            <person name="Antunes A."/>
            <person name="Greenwold M.J."/>
            <person name="Meredith R.W."/>
            <person name="Odeen A."/>
            <person name="Cui J."/>
            <person name="Zhou Q."/>
            <person name="Xu L."/>
            <person name="Pan H."/>
            <person name="Wang Z."/>
            <person name="Jin L."/>
            <person name="Zhang P."/>
            <person name="Hu H."/>
            <person name="Yang W."/>
            <person name="Hu J."/>
            <person name="Xiao J."/>
            <person name="Yang Z."/>
            <person name="Liu Y."/>
            <person name="Xie Q."/>
            <person name="Yu H."/>
            <person name="Lian J."/>
            <person name="Wen P."/>
            <person name="Zhang F."/>
            <person name="Li H."/>
            <person name="Zeng Y."/>
            <person name="Xiong Z."/>
            <person name="Liu S."/>
            <person name="Zhou L."/>
            <person name="Huang Z."/>
            <person name="An N."/>
            <person name="Wang J."/>
            <person name="Zheng Q."/>
            <person name="Xiong Y."/>
            <person name="Wang G."/>
            <person name="Wang B."/>
            <person name="Wang J."/>
            <person name="Fan Y."/>
            <person name="da Fonseca R.R."/>
            <person name="Alfaro-Nunez A."/>
            <person name="Schubert M."/>
            <person name="Orlando L."/>
            <person name="Mourier T."/>
            <person name="Howard J.T."/>
            <person name="Ganapathy G."/>
            <person name="Pfenning A."/>
            <person name="Whitney O."/>
            <person name="Rivas M.V."/>
            <person name="Hara E."/>
            <person name="Smith J."/>
            <person name="Farre M."/>
            <person name="Narayan J."/>
            <person name="Slavov G."/>
            <person name="Romanov M.N."/>
            <person name="Borges R."/>
            <person name="Machado J.P."/>
            <person name="Khan I."/>
            <person name="Springer M.S."/>
            <person name="Gatesy J."/>
            <person name="Hoffmann F.G."/>
            <person name="Opazo J.C."/>
            <person name="Hastad O."/>
            <person name="Sawyer R.H."/>
            <person name="Kim H."/>
            <person name="Kim K.W."/>
            <person name="Kim H.J."/>
            <person name="Cho S."/>
            <person name="Li N."/>
            <person name="Huang Y."/>
            <person name="Bruford M.W."/>
            <person name="Zhan X."/>
            <person name="Dixon A."/>
            <person name="Bertelsen M.F."/>
            <person name="Derryberry E."/>
            <person name="Warren W."/>
            <person name="Wilson R.K."/>
            <person name="Li S."/>
            <person name="Ray D.A."/>
            <person name="Green R.E."/>
            <person name="O'Brien S.J."/>
            <person name="Griffin D."/>
            <person name="Johnson W.E."/>
            <person name="Haussler D."/>
            <person name="Ryder O.A."/>
            <person name="Willerslev E."/>
            <person name="Graves G.R."/>
            <person name="Alstrom P."/>
            <person name="Fjeldsa J."/>
            <person name="Mindell D.P."/>
            <person name="Edwards S.V."/>
            <person name="Braun E.L."/>
            <person name="Rahbek C."/>
            <person name="Burt D.W."/>
            <person name="Houde P."/>
            <person name="Zhang Y."/>
            <person name="Yang H."/>
            <person name="Wang J."/>
            <person name="Jarvis E.D."/>
            <person name="Gilbert M.T."/>
            <person name="Wang J."/>
        </authorList>
    </citation>
    <scope>NUCLEOTIDE SEQUENCE [LARGE SCALE GENOMIC DNA]</scope>
</reference>
<dbReference type="Proteomes" id="UP000053858">
    <property type="component" value="Unassembled WGS sequence"/>
</dbReference>
<evidence type="ECO:0000313" key="1">
    <source>
        <dbReference type="EMBL" id="KGL98457.1"/>
    </source>
</evidence>
<keyword evidence="2" id="KW-1185">Reference proteome</keyword>
<proteinExistence type="predicted"/>
<evidence type="ECO:0000313" key="2">
    <source>
        <dbReference type="Proteomes" id="UP000053858"/>
    </source>
</evidence>
<feature type="non-terminal residue" evidence="1">
    <location>
        <position position="1"/>
    </location>
</feature>
<organism evidence="1 2">
    <name type="scientific">Charadrius vociferus</name>
    <name type="common">Killdeer</name>
    <name type="synonym">Aegialitis vocifera</name>
    <dbReference type="NCBI Taxonomy" id="50402"/>
    <lineage>
        <taxon>Eukaryota</taxon>
        <taxon>Metazoa</taxon>
        <taxon>Chordata</taxon>
        <taxon>Craniata</taxon>
        <taxon>Vertebrata</taxon>
        <taxon>Euteleostomi</taxon>
        <taxon>Archelosauria</taxon>
        <taxon>Archosauria</taxon>
        <taxon>Dinosauria</taxon>
        <taxon>Saurischia</taxon>
        <taxon>Theropoda</taxon>
        <taxon>Coelurosauria</taxon>
        <taxon>Aves</taxon>
        <taxon>Neognathae</taxon>
        <taxon>Neoaves</taxon>
        <taxon>Charadriiformes</taxon>
        <taxon>Charadriidae</taxon>
        <taxon>Charadrius</taxon>
    </lineage>
</organism>
<feature type="non-terminal residue" evidence="1">
    <location>
        <position position="56"/>
    </location>
</feature>
<evidence type="ECO:0008006" key="3">
    <source>
        <dbReference type="Google" id="ProtNLM"/>
    </source>
</evidence>
<dbReference type="AlphaFoldDB" id="A0A0A0AX49"/>
<sequence>NGSKLHQGRFKLDIRKHFFAKRRVVRHWNRLPREVVEAPSLEVFKARLDVALGNLV</sequence>
<gene>
    <name evidence="1" type="ORF">N301_04621</name>
</gene>